<dbReference type="AlphaFoldDB" id="G2G525"/>
<organism evidence="3 4">
    <name type="scientific">Streptomyces zinciresistens K42</name>
    <dbReference type="NCBI Taxonomy" id="700597"/>
    <lineage>
        <taxon>Bacteria</taxon>
        <taxon>Bacillati</taxon>
        <taxon>Actinomycetota</taxon>
        <taxon>Actinomycetes</taxon>
        <taxon>Kitasatosporales</taxon>
        <taxon>Streptomycetaceae</taxon>
        <taxon>Streptomyces</taxon>
    </lineage>
</organism>
<keyword evidence="4" id="KW-1185">Reference proteome</keyword>
<evidence type="ECO:0000313" key="4">
    <source>
        <dbReference type="Proteomes" id="UP000004217"/>
    </source>
</evidence>
<feature type="region of interest" description="Disordered" evidence="1">
    <location>
        <begin position="228"/>
        <end position="336"/>
    </location>
</feature>
<feature type="compositionally biased region" description="Low complexity" evidence="1">
    <location>
        <begin position="228"/>
        <end position="238"/>
    </location>
</feature>
<dbReference type="PATRIC" id="fig|700597.3.peg.557"/>
<proteinExistence type="predicted"/>
<sequence length="336" mass="34147">MLPGSAEPPRPPDPEPPGREYARVGGRGPRYLLSEDRHEYERLLDEALRTAPRRPDPAGRRPGPEQLRAMALAATTVVAGAATAEYASYVGLREELRRPPGRTGAAADAGPAGAGAAAVVAVLTPVLAGTAAAIFLGLGYLLEVAGRASSFSGALLATGWVFGAITAAAILVAAACLLVTALRNTPAPRSEAYRALAAEVDRAREVWRAALLERGIRPFLRDALADPAASPVAAPAAPGRVPEPGYGRPGLDDQDGQDGQGDEGGRDTQGGEGAEGGEGSEGGGSGRGARPRFTSPDYTGPHFTGPDFTSPDFTGPGHGGPESGRPEPGAAGSGRS</sequence>
<feature type="compositionally biased region" description="Basic and acidic residues" evidence="1">
    <location>
        <begin position="10"/>
        <end position="22"/>
    </location>
</feature>
<feature type="transmembrane region" description="Helical" evidence="2">
    <location>
        <begin position="112"/>
        <end position="142"/>
    </location>
</feature>
<feature type="transmembrane region" description="Helical" evidence="2">
    <location>
        <begin position="69"/>
        <end position="92"/>
    </location>
</feature>
<gene>
    <name evidence="3" type="ORF">SZN_02892</name>
</gene>
<name>G2G525_9ACTN</name>
<dbReference type="EMBL" id="AGBF01000004">
    <property type="protein sequence ID" value="EGX61463.1"/>
    <property type="molecule type" value="Genomic_DNA"/>
</dbReference>
<evidence type="ECO:0000256" key="1">
    <source>
        <dbReference type="SAM" id="MobiDB-lite"/>
    </source>
</evidence>
<evidence type="ECO:0000313" key="3">
    <source>
        <dbReference type="EMBL" id="EGX61463.1"/>
    </source>
</evidence>
<reference evidence="3 4" key="1">
    <citation type="submission" date="2011-08" db="EMBL/GenBank/DDBJ databases">
        <authorList>
            <person name="Lin Y."/>
            <person name="Hao X."/>
            <person name="Johnstone L."/>
            <person name="Miller S.J."/>
            <person name="Wei G."/>
            <person name="Rensing C."/>
        </authorList>
    </citation>
    <scope>NUCLEOTIDE SEQUENCE [LARGE SCALE GENOMIC DNA]</scope>
    <source>
        <strain evidence="3 4">K42</strain>
    </source>
</reference>
<protein>
    <submittedName>
        <fullName evidence="3">Transmembrane protein</fullName>
    </submittedName>
</protein>
<evidence type="ECO:0000256" key="2">
    <source>
        <dbReference type="SAM" id="Phobius"/>
    </source>
</evidence>
<comment type="caution">
    <text evidence="3">The sequence shown here is derived from an EMBL/GenBank/DDBJ whole genome shotgun (WGS) entry which is preliminary data.</text>
</comment>
<keyword evidence="2 3" id="KW-0812">Transmembrane</keyword>
<feature type="transmembrane region" description="Helical" evidence="2">
    <location>
        <begin position="154"/>
        <end position="182"/>
    </location>
</feature>
<keyword evidence="2" id="KW-1133">Transmembrane helix</keyword>
<dbReference type="Proteomes" id="UP000004217">
    <property type="component" value="Unassembled WGS sequence"/>
</dbReference>
<feature type="compositionally biased region" description="Gly residues" evidence="1">
    <location>
        <begin position="267"/>
        <end position="287"/>
    </location>
</feature>
<feature type="region of interest" description="Disordered" evidence="1">
    <location>
        <begin position="1"/>
        <end position="35"/>
    </location>
</feature>
<accession>G2G525</accession>
<keyword evidence="2" id="KW-0472">Membrane</keyword>